<dbReference type="PROSITE" id="PS51640">
    <property type="entry name" value="MRG"/>
    <property type="match status" value="1"/>
</dbReference>
<evidence type="ECO:0000256" key="3">
    <source>
        <dbReference type="ARBA" id="ARBA00023015"/>
    </source>
</evidence>
<dbReference type="InterPro" id="IPR038217">
    <property type="entry name" value="MRG_C_sf"/>
</dbReference>
<dbReference type="HOGENOM" id="CLU_465049_0_0_1"/>
<evidence type="ECO:0000313" key="8">
    <source>
        <dbReference type="EMBL" id="EED88859.1"/>
    </source>
</evidence>
<evidence type="ECO:0000256" key="2">
    <source>
        <dbReference type="ARBA" id="ARBA00022853"/>
    </source>
</evidence>
<feature type="compositionally biased region" description="Acidic residues" evidence="6">
    <location>
        <begin position="276"/>
        <end position="285"/>
    </location>
</feature>
<dbReference type="InterPro" id="IPR008676">
    <property type="entry name" value="MRG"/>
</dbReference>
<feature type="region of interest" description="Disordered" evidence="6">
    <location>
        <begin position="1"/>
        <end position="114"/>
    </location>
</feature>
<feature type="compositionally biased region" description="Basic and acidic residues" evidence="6">
    <location>
        <begin position="72"/>
        <end position="89"/>
    </location>
</feature>
<keyword evidence="3" id="KW-0805">Transcription regulation</keyword>
<dbReference type="Proteomes" id="UP000001449">
    <property type="component" value="Chromosome 14"/>
</dbReference>
<keyword evidence="5" id="KW-0539">Nucleus</keyword>
<dbReference type="KEGG" id="tps:THAPSDRAFT_24752"/>
<dbReference type="GO" id="GO:0006355">
    <property type="term" value="P:regulation of DNA-templated transcription"/>
    <property type="evidence" value="ECO:0007669"/>
    <property type="project" value="InterPro"/>
</dbReference>
<dbReference type="GO" id="GO:0000123">
    <property type="term" value="C:histone acetyltransferase complex"/>
    <property type="evidence" value="ECO:0000318"/>
    <property type="project" value="GO_Central"/>
</dbReference>
<comment type="subcellular location">
    <subcellularLocation>
        <location evidence="1">Nucleus</location>
    </subcellularLocation>
</comment>
<feature type="compositionally biased region" description="Low complexity" evidence="6">
    <location>
        <begin position="1"/>
        <end position="16"/>
    </location>
</feature>
<evidence type="ECO:0000256" key="4">
    <source>
        <dbReference type="ARBA" id="ARBA00023163"/>
    </source>
</evidence>
<evidence type="ECO:0000259" key="7">
    <source>
        <dbReference type="Pfam" id="PF05712"/>
    </source>
</evidence>
<organism evidence="8 9">
    <name type="scientific">Thalassiosira pseudonana</name>
    <name type="common">Marine diatom</name>
    <name type="synonym">Cyclotella nana</name>
    <dbReference type="NCBI Taxonomy" id="35128"/>
    <lineage>
        <taxon>Eukaryota</taxon>
        <taxon>Sar</taxon>
        <taxon>Stramenopiles</taxon>
        <taxon>Ochrophyta</taxon>
        <taxon>Bacillariophyta</taxon>
        <taxon>Coscinodiscophyceae</taxon>
        <taxon>Thalassiosirophycidae</taxon>
        <taxon>Thalassiosirales</taxon>
        <taxon>Thalassiosiraceae</taxon>
        <taxon>Thalassiosira</taxon>
    </lineage>
</organism>
<dbReference type="SUPFAM" id="SSF54160">
    <property type="entry name" value="Chromo domain-like"/>
    <property type="match status" value="1"/>
</dbReference>
<feature type="region of interest" description="Disordered" evidence="6">
    <location>
        <begin position="239"/>
        <end position="285"/>
    </location>
</feature>
<evidence type="ECO:0000313" key="9">
    <source>
        <dbReference type="Proteomes" id="UP000001449"/>
    </source>
</evidence>
<dbReference type="InParanoid" id="B8CBY5"/>
<dbReference type="InterPro" id="IPR026541">
    <property type="entry name" value="MRG_dom"/>
</dbReference>
<dbReference type="AlphaFoldDB" id="B8CBY5"/>
<evidence type="ECO:0000256" key="5">
    <source>
        <dbReference type="ARBA" id="ARBA00023242"/>
    </source>
</evidence>
<dbReference type="PaxDb" id="35128-Thaps24752"/>
<evidence type="ECO:0000256" key="1">
    <source>
        <dbReference type="ARBA" id="ARBA00004123"/>
    </source>
</evidence>
<dbReference type="PANTHER" id="PTHR10880">
    <property type="entry name" value="MORTALITY FACTOR 4-LIKE PROTEIN"/>
    <property type="match status" value="1"/>
</dbReference>
<dbReference type="Gene3D" id="2.30.30.140">
    <property type="match status" value="1"/>
</dbReference>
<feature type="compositionally biased region" description="Acidic residues" evidence="6">
    <location>
        <begin position="90"/>
        <end position="101"/>
    </location>
</feature>
<dbReference type="STRING" id="35128.B8CBY5"/>
<reference evidence="8 9" key="1">
    <citation type="journal article" date="2004" name="Science">
        <title>The genome of the diatom Thalassiosira pseudonana: ecology, evolution, and metabolism.</title>
        <authorList>
            <person name="Armbrust E.V."/>
            <person name="Berges J.A."/>
            <person name="Bowler C."/>
            <person name="Green B.R."/>
            <person name="Martinez D."/>
            <person name="Putnam N.H."/>
            <person name="Zhou S."/>
            <person name="Allen A.E."/>
            <person name="Apt K.E."/>
            <person name="Bechner M."/>
            <person name="Brzezinski M.A."/>
            <person name="Chaal B.K."/>
            <person name="Chiovitti A."/>
            <person name="Davis A.K."/>
            <person name="Demarest M.S."/>
            <person name="Detter J.C."/>
            <person name="Glavina T."/>
            <person name="Goodstein D."/>
            <person name="Hadi M.Z."/>
            <person name="Hellsten U."/>
            <person name="Hildebrand M."/>
            <person name="Jenkins B.D."/>
            <person name="Jurka J."/>
            <person name="Kapitonov V.V."/>
            <person name="Kroger N."/>
            <person name="Lau W.W."/>
            <person name="Lane T.W."/>
            <person name="Larimer F.W."/>
            <person name="Lippmeier J.C."/>
            <person name="Lucas S."/>
            <person name="Medina M."/>
            <person name="Montsant A."/>
            <person name="Obornik M."/>
            <person name="Parker M.S."/>
            <person name="Palenik B."/>
            <person name="Pazour G.J."/>
            <person name="Richardson P.M."/>
            <person name="Rynearson T.A."/>
            <person name="Saito M.A."/>
            <person name="Schwartz D.C."/>
            <person name="Thamatrakoln K."/>
            <person name="Valentin K."/>
            <person name="Vardi A."/>
            <person name="Wilkerson F.P."/>
            <person name="Rokhsar D.S."/>
        </authorList>
    </citation>
    <scope>NUCLEOTIDE SEQUENCE [LARGE SCALE GENOMIC DNA]</scope>
    <source>
        <strain evidence="8 9">CCMP1335</strain>
    </source>
</reference>
<evidence type="ECO:0000256" key="6">
    <source>
        <dbReference type="SAM" id="MobiDB-lite"/>
    </source>
</evidence>
<feature type="compositionally biased region" description="Basic residues" evidence="6">
    <location>
        <begin position="260"/>
        <end position="272"/>
    </location>
</feature>
<dbReference type="GeneID" id="7450816"/>
<dbReference type="GO" id="GO:0006325">
    <property type="term" value="P:chromatin organization"/>
    <property type="evidence" value="ECO:0007669"/>
    <property type="project" value="UniProtKB-KW"/>
</dbReference>
<dbReference type="Gene3D" id="1.10.274.30">
    <property type="entry name" value="MRG domain"/>
    <property type="match status" value="1"/>
</dbReference>
<feature type="compositionally biased region" description="Basic and acidic residues" evidence="6">
    <location>
        <begin position="250"/>
        <end position="259"/>
    </location>
</feature>
<keyword evidence="4" id="KW-0804">Transcription</keyword>
<keyword evidence="2" id="KW-0156">Chromatin regulator</keyword>
<gene>
    <name evidence="8" type="ORF">THAPSDRAFT_24752</name>
</gene>
<dbReference type="EMBL" id="CM000649">
    <property type="protein sequence ID" value="EED88859.1"/>
    <property type="molecule type" value="Genomic_DNA"/>
</dbReference>
<dbReference type="InterPro" id="IPR016197">
    <property type="entry name" value="Chromo-like_dom_sf"/>
</dbReference>
<keyword evidence="9" id="KW-1185">Reference proteome</keyword>
<name>B8CBY5_THAPS</name>
<accession>B8CBY5</accession>
<protein>
    <recommendedName>
        <fullName evidence="7">MRG domain-containing protein</fullName>
    </recommendedName>
</protein>
<proteinExistence type="predicted"/>
<feature type="domain" description="MRG" evidence="7">
    <location>
        <begin position="349"/>
        <end position="519"/>
    </location>
</feature>
<dbReference type="PANTHER" id="PTHR10880:SF15">
    <property type="entry name" value="MSL COMPLEX SUBUNIT 3"/>
    <property type="match status" value="1"/>
</dbReference>
<dbReference type="eggNOG" id="KOG3001">
    <property type="taxonomic scope" value="Eukaryota"/>
</dbReference>
<dbReference type="Pfam" id="PF05712">
    <property type="entry name" value="MRG"/>
    <property type="match status" value="1"/>
</dbReference>
<feature type="region of interest" description="Disordered" evidence="6">
    <location>
        <begin position="397"/>
        <end position="419"/>
    </location>
</feature>
<sequence>MASTMSSSAASKKSATQTNHPDDTQHNVRSMEPPKGVLNQDTMGQEGLHHHNASSDGEAAKEGQQLQACGQDDDHGTERKRDEISIERSGDDDDDQADDEGSPPALEAGPKFHTNQRVLCVDSNQVISTDAANTQSNQPRPLYEAVVKRSGLRHVDPTTNKILPETKLSFSKKRGRCHGGPNQQILLQQLNNPHTEKQWCHLIHFQGWNSRWDQWMTEGEIFPDVEEHRVRLATVTAVGGGGGGGTGVVRSEESAEKDNPKKKKKKLGRPKKMVNEDDSDGGMELDDTVDLEMNRNLQKISNACTLPFTLQTILVDDRDKITKKVYPPPSFTSAEDESAEQRWRKGITMLHALPSQMSIMKVLAEFVQAKKREDLEEFAREQERLKEIQQPHQLELEGGVSAEENNTKQQTEEVQHTKHSSAITTKAILKLKKKKRKEFALSILSLVDASLPLFLLYNQERGQYLEVMMPDSKGEGEEGRSAKKRPCEVYGAEHLLRLFVRLPLLLSKYDLSAFTTSKVKTAADGVIDKENGNVEKDVQSTTLSSEEITQEIAGFISELIVFMQRNRDLCFEEKYCTSTAKLLRALH</sequence>
<dbReference type="FunFam" id="1.10.274.30:FF:000026">
    <property type="entry name" value="Uncharacterized protein"/>
    <property type="match status" value="1"/>
</dbReference>
<dbReference type="RefSeq" id="XP_002293850.1">
    <property type="nucleotide sequence ID" value="XM_002293814.1"/>
</dbReference>
<reference evidence="8 9" key="2">
    <citation type="journal article" date="2008" name="Nature">
        <title>The Phaeodactylum genome reveals the evolutionary history of diatom genomes.</title>
        <authorList>
            <person name="Bowler C."/>
            <person name="Allen A.E."/>
            <person name="Badger J.H."/>
            <person name="Grimwood J."/>
            <person name="Jabbari K."/>
            <person name="Kuo A."/>
            <person name="Maheswari U."/>
            <person name="Martens C."/>
            <person name="Maumus F."/>
            <person name="Otillar R.P."/>
            <person name="Rayko E."/>
            <person name="Salamov A."/>
            <person name="Vandepoele K."/>
            <person name="Beszteri B."/>
            <person name="Gruber A."/>
            <person name="Heijde M."/>
            <person name="Katinka M."/>
            <person name="Mock T."/>
            <person name="Valentin K."/>
            <person name="Verret F."/>
            <person name="Berges J.A."/>
            <person name="Brownlee C."/>
            <person name="Cadoret J.P."/>
            <person name="Chiovitti A."/>
            <person name="Choi C.J."/>
            <person name="Coesel S."/>
            <person name="De Martino A."/>
            <person name="Detter J.C."/>
            <person name="Durkin C."/>
            <person name="Falciatore A."/>
            <person name="Fournet J."/>
            <person name="Haruta M."/>
            <person name="Huysman M.J."/>
            <person name="Jenkins B.D."/>
            <person name="Jiroutova K."/>
            <person name="Jorgensen R.E."/>
            <person name="Joubert Y."/>
            <person name="Kaplan A."/>
            <person name="Kroger N."/>
            <person name="Kroth P.G."/>
            <person name="La Roche J."/>
            <person name="Lindquist E."/>
            <person name="Lommer M."/>
            <person name="Martin-Jezequel V."/>
            <person name="Lopez P.J."/>
            <person name="Lucas S."/>
            <person name="Mangogna M."/>
            <person name="McGinnis K."/>
            <person name="Medlin L.K."/>
            <person name="Montsant A."/>
            <person name="Oudot-Le Secq M.P."/>
            <person name="Napoli C."/>
            <person name="Obornik M."/>
            <person name="Parker M.S."/>
            <person name="Petit J.L."/>
            <person name="Porcel B.M."/>
            <person name="Poulsen N."/>
            <person name="Robison M."/>
            <person name="Rychlewski L."/>
            <person name="Rynearson T.A."/>
            <person name="Schmutz J."/>
            <person name="Shapiro H."/>
            <person name="Siaut M."/>
            <person name="Stanley M."/>
            <person name="Sussman M.R."/>
            <person name="Taylor A.R."/>
            <person name="Vardi A."/>
            <person name="von Dassow P."/>
            <person name="Vyverman W."/>
            <person name="Willis A."/>
            <person name="Wyrwicz L.S."/>
            <person name="Rokhsar D.S."/>
            <person name="Weissenbach J."/>
            <person name="Armbrust E.V."/>
            <person name="Green B.R."/>
            <person name="Van de Peer Y."/>
            <person name="Grigoriev I.V."/>
        </authorList>
    </citation>
    <scope>NUCLEOTIDE SEQUENCE [LARGE SCALE GENOMIC DNA]</scope>
    <source>
        <strain evidence="8 9">CCMP1335</strain>
    </source>
</reference>
<dbReference type="OMA" id="THDIFEF"/>
<dbReference type="GO" id="GO:0005634">
    <property type="term" value="C:nucleus"/>
    <property type="evidence" value="ECO:0007669"/>
    <property type="project" value="UniProtKB-SubCell"/>
</dbReference>